<gene>
    <name evidence="1" type="ORF">HOLleu_09160</name>
</gene>
<evidence type="ECO:0000313" key="2">
    <source>
        <dbReference type="Proteomes" id="UP001152320"/>
    </source>
</evidence>
<comment type="caution">
    <text evidence="1">The sequence shown here is derived from an EMBL/GenBank/DDBJ whole genome shotgun (WGS) entry which is preliminary data.</text>
</comment>
<proteinExistence type="predicted"/>
<dbReference type="Proteomes" id="UP001152320">
    <property type="component" value="Chromosome 3"/>
</dbReference>
<keyword evidence="2" id="KW-1185">Reference proteome</keyword>
<dbReference type="AlphaFoldDB" id="A0A9Q1CIK2"/>
<name>A0A9Q1CIK2_HOLLE</name>
<dbReference type="OrthoDB" id="6283214at2759"/>
<evidence type="ECO:0000313" key="1">
    <source>
        <dbReference type="EMBL" id="KAJ8046012.1"/>
    </source>
</evidence>
<accession>A0A9Q1CIK2</accession>
<sequence length="130" mass="14145">MNGSVQMELITPNGGMMRHSYGIDNTGYTLHEQDVDSDSWEDSADDESVIERNKEINEGVLVKDVLLVMGEGDPRFGFSFIGGVDEGLPPTVDEMLPGKEACYKVLKRPAATAVILMHTSPSLHLPTPSP</sequence>
<reference evidence="1" key="1">
    <citation type="submission" date="2021-10" db="EMBL/GenBank/DDBJ databases">
        <title>Tropical sea cucumber genome reveals ecological adaptation and Cuvierian tubules defense mechanism.</title>
        <authorList>
            <person name="Chen T."/>
        </authorList>
    </citation>
    <scope>NUCLEOTIDE SEQUENCE</scope>
    <source>
        <strain evidence="1">Nanhai2018</strain>
        <tissue evidence="1">Muscle</tissue>
    </source>
</reference>
<protein>
    <submittedName>
        <fullName evidence="1">Uncharacterized protein</fullName>
    </submittedName>
</protein>
<dbReference type="EMBL" id="JAIZAY010000003">
    <property type="protein sequence ID" value="KAJ8046012.1"/>
    <property type="molecule type" value="Genomic_DNA"/>
</dbReference>
<organism evidence="1 2">
    <name type="scientific">Holothuria leucospilota</name>
    <name type="common">Black long sea cucumber</name>
    <name type="synonym">Mertensiothuria leucospilota</name>
    <dbReference type="NCBI Taxonomy" id="206669"/>
    <lineage>
        <taxon>Eukaryota</taxon>
        <taxon>Metazoa</taxon>
        <taxon>Echinodermata</taxon>
        <taxon>Eleutherozoa</taxon>
        <taxon>Echinozoa</taxon>
        <taxon>Holothuroidea</taxon>
        <taxon>Aspidochirotacea</taxon>
        <taxon>Aspidochirotida</taxon>
        <taxon>Holothuriidae</taxon>
        <taxon>Holothuria</taxon>
    </lineage>
</organism>